<feature type="domain" description="PLD phosphodiesterase" evidence="7">
    <location>
        <begin position="650"/>
        <end position="677"/>
    </location>
</feature>
<dbReference type="InterPro" id="IPR001736">
    <property type="entry name" value="PLipase_D/transphosphatidylase"/>
</dbReference>
<evidence type="ECO:0000259" key="7">
    <source>
        <dbReference type="PROSITE" id="PS50035"/>
    </source>
</evidence>
<proteinExistence type="inferred from homology"/>
<dbReference type="InterPro" id="IPR015679">
    <property type="entry name" value="PLipase_D_fam"/>
</dbReference>
<evidence type="ECO:0000256" key="5">
    <source>
        <dbReference type="PIRNR" id="PIRNR009376"/>
    </source>
</evidence>
<dbReference type="AlphaFoldDB" id="A0A1Y2BJH9"/>
<evidence type="ECO:0000256" key="6">
    <source>
        <dbReference type="SAM" id="MobiDB-lite"/>
    </source>
</evidence>
<dbReference type="InterPro" id="IPR025202">
    <property type="entry name" value="PLD-like_dom"/>
</dbReference>
<organism evidence="8 9">
    <name type="scientific">Naematelia encephala</name>
    <dbReference type="NCBI Taxonomy" id="71784"/>
    <lineage>
        <taxon>Eukaryota</taxon>
        <taxon>Fungi</taxon>
        <taxon>Dikarya</taxon>
        <taxon>Basidiomycota</taxon>
        <taxon>Agaricomycotina</taxon>
        <taxon>Tremellomycetes</taxon>
        <taxon>Tremellales</taxon>
        <taxon>Naemateliaceae</taxon>
        <taxon>Naematelia</taxon>
    </lineage>
</organism>
<dbReference type="Pfam" id="PF13091">
    <property type="entry name" value="PLDc_2"/>
    <property type="match status" value="1"/>
</dbReference>
<dbReference type="CDD" id="cd09141">
    <property type="entry name" value="PLDc_vPLD1_2_yPLD_like_2"/>
    <property type="match status" value="1"/>
</dbReference>
<keyword evidence="9" id="KW-1185">Reference proteome</keyword>
<gene>
    <name evidence="8" type="ORF">BCR39DRAFT_556426</name>
</gene>
<dbReference type="STRING" id="71784.A0A1Y2BJH9"/>
<keyword evidence="2 5" id="KW-0378">Hydrolase</keyword>
<evidence type="ECO:0000256" key="4">
    <source>
        <dbReference type="ARBA" id="ARBA00023098"/>
    </source>
</evidence>
<dbReference type="FunFam" id="3.30.870.10:FF:000032">
    <property type="entry name" value="Phospholipase"/>
    <property type="match status" value="1"/>
</dbReference>
<dbReference type="PANTHER" id="PTHR18896">
    <property type="entry name" value="PHOSPHOLIPASE D"/>
    <property type="match status" value="1"/>
</dbReference>
<dbReference type="GO" id="GO:0004630">
    <property type="term" value="F:phospholipase D activity"/>
    <property type="evidence" value="ECO:0007669"/>
    <property type="project" value="UniProtKB-UniRule"/>
</dbReference>
<evidence type="ECO:0000313" key="8">
    <source>
        <dbReference type="EMBL" id="ORY34923.1"/>
    </source>
</evidence>
<comment type="caution">
    <text evidence="8">The sequence shown here is derived from an EMBL/GenBank/DDBJ whole genome shotgun (WGS) entry which is preliminary data.</text>
</comment>
<dbReference type="InterPro" id="IPR016555">
    <property type="entry name" value="PLipase_D_euk"/>
</dbReference>
<comment type="similarity">
    <text evidence="5">Belongs to the phospholipase D family.</text>
</comment>
<name>A0A1Y2BJH9_9TREE</name>
<protein>
    <recommendedName>
        <fullName evidence="5">Phospholipase</fullName>
        <ecNumber evidence="5">3.1.4.4</ecNumber>
    </recommendedName>
</protein>
<sequence length="869" mass="99367">MAHPAADHAGHAPNPTSHPFSKLRSKVDHLASDLSRLGVAVSTTLNPNHRHDEAWEKEVDSKMEAIRDEHRFRSFAGERDGNIAKWHIDGHDYFWAFSEILDSAKESIMILDWWLSPELQLRRPAALFPEWRLDRLLKKKAEEGVRIYVMVYKEVDVTMSLASKHTKHALEDLHPNISCMRHPDHSGGELVYYFSHHEKLCVVDNRIAAMGGLDACYGRWDTQDHPLADVHPTEFFKSLWPGQDYNNNRIMDFQNVVKYTSNALAIQDAPRMPWHDTSLTLMGPSVVDLVQHFCERWNFVKNIKYKHDHRMEWLALPTPWDTVAAKKEEDKRLKDNEFRKQHPHLAEWQRLGRQFAHPYHFPPSDAPRAMETVPHGTCRVQVLRSAADWSHGILLEDSIQQAYISLIRESNHCIYIENQFSSFISAVEEGGPVKNLIARALAERIISAAREGRKFKIVVIVPAVPAFPGDIQSQSGLKAIMEAQYRTISRGGSSIFETVRAAGFDPTQYISFWNLRSYDRINTPWGLMRDMEKRSGISFHEAQIALAKVYVGSDDVKGGKDEVVNIEKPHDQTTSVDQIGKKDTVEKAVPLPRTIDEAKEIIRKFEEAAQRDDKQVSDTVGQHALLDKTSLWDEGWDGTEEEELSCFVSELCYIHSKIMIVDDRRVICGSANLNDRSQKGDHDSEIAVLIEDEDMVESMMDGKKYMAGRIATTWRRTLMREHLGLVASQPAFSRETQPTPAMHPAGVPHLYEWDSEPDLAVQDFLSEKFQNLWFETGRINTEAFEKVFRPVPNDHIKTWKDYEAYLKPNAGISTGHVADKTLSLKQVKEELVKVRGHLVQMPLEFLVGEKWMTEGNYLAVNSMTLALYV</sequence>
<dbReference type="GO" id="GO:0009395">
    <property type="term" value="P:phospholipid catabolic process"/>
    <property type="evidence" value="ECO:0007669"/>
    <property type="project" value="TreeGrafter"/>
</dbReference>
<dbReference type="Proteomes" id="UP000193986">
    <property type="component" value="Unassembled WGS sequence"/>
</dbReference>
<reference evidence="8 9" key="1">
    <citation type="submission" date="2016-07" db="EMBL/GenBank/DDBJ databases">
        <title>Pervasive Adenine N6-methylation of Active Genes in Fungi.</title>
        <authorList>
            <consortium name="DOE Joint Genome Institute"/>
            <person name="Mondo S.J."/>
            <person name="Dannebaum R.O."/>
            <person name="Kuo R.C."/>
            <person name="Labutti K."/>
            <person name="Haridas S."/>
            <person name="Kuo A."/>
            <person name="Salamov A."/>
            <person name="Ahrendt S.R."/>
            <person name="Lipzen A."/>
            <person name="Sullivan W."/>
            <person name="Andreopoulos W.B."/>
            <person name="Clum A."/>
            <person name="Lindquist E."/>
            <person name="Daum C."/>
            <person name="Ramamoorthy G.K."/>
            <person name="Gryganskyi A."/>
            <person name="Culley D."/>
            <person name="Magnuson J.K."/>
            <person name="James T.Y."/>
            <person name="O'Malley M.A."/>
            <person name="Stajich J.E."/>
            <person name="Spatafora J.W."/>
            <person name="Visel A."/>
            <person name="Grigoriev I.V."/>
        </authorList>
    </citation>
    <scope>NUCLEOTIDE SEQUENCE [LARGE SCALE GENOMIC DNA]</scope>
    <source>
        <strain evidence="8 9">68-887.2</strain>
    </source>
</reference>
<dbReference type="PIRSF" id="PIRSF009376">
    <property type="entry name" value="Phospholipase_D_euk"/>
    <property type="match status" value="1"/>
</dbReference>
<keyword evidence="1" id="KW-0677">Repeat</keyword>
<dbReference type="OrthoDB" id="14911at2759"/>
<dbReference type="CDD" id="cd09138">
    <property type="entry name" value="PLDc_vPLD1_2_yPLD_like_1"/>
    <property type="match status" value="1"/>
</dbReference>
<dbReference type="SUPFAM" id="SSF56024">
    <property type="entry name" value="Phospholipase D/nuclease"/>
    <property type="match status" value="2"/>
</dbReference>
<feature type="domain" description="PLD phosphodiesterase" evidence="7">
    <location>
        <begin position="192"/>
        <end position="219"/>
    </location>
</feature>
<dbReference type="EMBL" id="MCFC01000002">
    <property type="protein sequence ID" value="ORY34923.1"/>
    <property type="molecule type" value="Genomic_DNA"/>
</dbReference>
<evidence type="ECO:0000256" key="1">
    <source>
        <dbReference type="ARBA" id="ARBA00022737"/>
    </source>
</evidence>
<dbReference type="PROSITE" id="PS50035">
    <property type="entry name" value="PLD"/>
    <property type="match status" value="2"/>
</dbReference>
<dbReference type="GO" id="GO:0035556">
    <property type="term" value="P:intracellular signal transduction"/>
    <property type="evidence" value="ECO:0007669"/>
    <property type="project" value="InterPro"/>
</dbReference>
<comment type="catalytic activity">
    <reaction evidence="5">
        <text>a 1,2-diacyl-sn-glycero-3-phosphocholine + H2O = a 1,2-diacyl-sn-glycero-3-phosphate + choline + H(+)</text>
        <dbReference type="Rhea" id="RHEA:14445"/>
        <dbReference type="ChEBI" id="CHEBI:15354"/>
        <dbReference type="ChEBI" id="CHEBI:15377"/>
        <dbReference type="ChEBI" id="CHEBI:15378"/>
        <dbReference type="ChEBI" id="CHEBI:57643"/>
        <dbReference type="ChEBI" id="CHEBI:58608"/>
        <dbReference type="EC" id="3.1.4.4"/>
    </reaction>
</comment>
<dbReference type="EC" id="3.1.4.4" evidence="5"/>
<evidence type="ECO:0000313" key="9">
    <source>
        <dbReference type="Proteomes" id="UP000193986"/>
    </source>
</evidence>
<feature type="region of interest" description="Disordered" evidence="6">
    <location>
        <begin position="1"/>
        <end position="22"/>
    </location>
</feature>
<accession>A0A1Y2BJH9</accession>
<feature type="compositionally biased region" description="Basic and acidic residues" evidence="6">
    <location>
        <begin position="1"/>
        <end position="10"/>
    </location>
</feature>
<dbReference type="GO" id="GO:0006654">
    <property type="term" value="P:phosphatidic acid biosynthetic process"/>
    <property type="evidence" value="ECO:0007669"/>
    <property type="project" value="InterPro"/>
</dbReference>
<keyword evidence="3 5" id="KW-0442">Lipid degradation</keyword>
<keyword evidence="4" id="KW-0443">Lipid metabolism</keyword>
<evidence type="ECO:0000256" key="3">
    <source>
        <dbReference type="ARBA" id="ARBA00022963"/>
    </source>
</evidence>
<dbReference type="InParanoid" id="A0A1Y2BJH9"/>
<dbReference type="Gene3D" id="3.30.870.10">
    <property type="entry name" value="Endonuclease Chain A"/>
    <property type="match status" value="3"/>
</dbReference>
<dbReference type="PANTHER" id="PTHR18896:SF186">
    <property type="entry name" value="PHOSPHOLIPASE D"/>
    <property type="match status" value="1"/>
</dbReference>
<evidence type="ECO:0000256" key="2">
    <source>
        <dbReference type="ARBA" id="ARBA00022801"/>
    </source>
</evidence>
<dbReference type="SMART" id="SM00155">
    <property type="entry name" value="PLDc"/>
    <property type="match status" value="2"/>
</dbReference>